<evidence type="ECO:0000313" key="2">
    <source>
        <dbReference type="Proteomes" id="UP001055811"/>
    </source>
</evidence>
<name>A0ACB9E4Z1_CICIN</name>
<protein>
    <submittedName>
        <fullName evidence="1">Uncharacterized protein</fullName>
    </submittedName>
</protein>
<evidence type="ECO:0000313" key="1">
    <source>
        <dbReference type="EMBL" id="KAI3753537.1"/>
    </source>
</evidence>
<reference evidence="2" key="1">
    <citation type="journal article" date="2022" name="Mol. Ecol. Resour.">
        <title>The genomes of chicory, endive, great burdock and yacon provide insights into Asteraceae palaeo-polyploidization history and plant inulin production.</title>
        <authorList>
            <person name="Fan W."/>
            <person name="Wang S."/>
            <person name="Wang H."/>
            <person name="Wang A."/>
            <person name="Jiang F."/>
            <person name="Liu H."/>
            <person name="Zhao H."/>
            <person name="Xu D."/>
            <person name="Zhang Y."/>
        </authorList>
    </citation>
    <scope>NUCLEOTIDE SEQUENCE [LARGE SCALE GENOMIC DNA]</scope>
    <source>
        <strain evidence="2">cv. Punajuju</strain>
    </source>
</reference>
<comment type="caution">
    <text evidence="1">The sequence shown here is derived from an EMBL/GenBank/DDBJ whole genome shotgun (WGS) entry which is preliminary data.</text>
</comment>
<accession>A0ACB9E4Z1</accession>
<dbReference type="Proteomes" id="UP001055811">
    <property type="component" value="Linkage Group LG04"/>
</dbReference>
<organism evidence="1 2">
    <name type="scientific">Cichorium intybus</name>
    <name type="common">Chicory</name>
    <dbReference type="NCBI Taxonomy" id="13427"/>
    <lineage>
        <taxon>Eukaryota</taxon>
        <taxon>Viridiplantae</taxon>
        <taxon>Streptophyta</taxon>
        <taxon>Embryophyta</taxon>
        <taxon>Tracheophyta</taxon>
        <taxon>Spermatophyta</taxon>
        <taxon>Magnoliopsida</taxon>
        <taxon>eudicotyledons</taxon>
        <taxon>Gunneridae</taxon>
        <taxon>Pentapetalae</taxon>
        <taxon>asterids</taxon>
        <taxon>campanulids</taxon>
        <taxon>Asterales</taxon>
        <taxon>Asteraceae</taxon>
        <taxon>Cichorioideae</taxon>
        <taxon>Cichorieae</taxon>
        <taxon>Cichoriinae</taxon>
        <taxon>Cichorium</taxon>
    </lineage>
</organism>
<proteinExistence type="predicted"/>
<reference evidence="1 2" key="2">
    <citation type="journal article" date="2022" name="Mol. Ecol. Resour.">
        <title>The genomes of chicory, endive, great burdock and yacon provide insights into Asteraceae paleo-polyploidization history and plant inulin production.</title>
        <authorList>
            <person name="Fan W."/>
            <person name="Wang S."/>
            <person name="Wang H."/>
            <person name="Wang A."/>
            <person name="Jiang F."/>
            <person name="Liu H."/>
            <person name="Zhao H."/>
            <person name="Xu D."/>
            <person name="Zhang Y."/>
        </authorList>
    </citation>
    <scope>NUCLEOTIDE SEQUENCE [LARGE SCALE GENOMIC DNA]</scope>
    <source>
        <strain evidence="2">cv. Punajuju</strain>
        <tissue evidence="1">Leaves</tissue>
    </source>
</reference>
<keyword evidence="2" id="KW-1185">Reference proteome</keyword>
<sequence length="96" mass="10935">MSTAVLPSPTFCDCSYCISESNPLTVPNNHVWKGKDVREMESEFASEYLFLVDFGKRKNGKEKMCRKNSISETQYTSFLLLLEVAGNAKKPTAYRR</sequence>
<gene>
    <name evidence="1" type="ORF">L2E82_25592</name>
</gene>
<dbReference type="EMBL" id="CM042012">
    <property type="protein sequence ID" value="KAI3753537.1"/>
    <property type="molecule type" value="Genomic_DNA"/>
</dbReference>